<gene>
    <name evidence="1" type="ORF">LTS18_002152</name>
</gene>
<protein>
    <submittedName>
        <fullName evidence="1">Uncharacterized protein</fullName>
    </submittedName>
</protein>
<name>A0ACC3CSJ8_9PEZI</name>
<feature type="non-terminal residue" evidence="1">
    <location>
        <position position="305"/>
    </location>
</feature>
<comment type="caution">
    <text evidence="1">The sequence shown here is derived from an EMBL/GenBank/DDBJ whole genome shotgun (WGS) entry which is preliminary data.</text>
</comment>
<evidence type="ECO:0000313" key="2">
    <source>
        <dbReference type="Proteomes" id="UP001186974"/>
    </source>
</evidence>
<proteinExistence type="predicted"/>
<accession>A0ACC3CSJ8</accession>
<organism evidence="1 2">
    <name type="scientific">Coniosporium uncinatum</name>
    <dbReference type="NCBI Taxonomy" id="93489"/>
    <lineage>
        <taxon>Eukaryota</taxon>
        <taxon>Fungi</taxon>
        <taxon>Dikarya</taxon>
        <taxon>Ascomycota</taxon>
        <taxon>Pezizomycotina</taxon>
        <taxon>Dothideomycetes</taxon>
        <taxon>Dothideomycetes incertae sedis</taxon>
        <taxon>Coniosporium</taxon>
    </lineage>
</organism>
<sequence>MTQSSVSKRPKWDQNPTEWVSRSKPGIGWANPADVKTSLECNARQARTQRIELAQPSDEALDDYIANMREYGEEPEIVEQEESTDQPVIEAQLAIPHTDGNMSIEEQNGRTNGGKPSLLEQDEWDATLLDAFDDMSTSEEGENTVIRVLNKRERVTGVQYLVVHEGFTTDDAKWLLGSSLTADSTVQLIRKFEETQVFVSADSSDDDDWESDEDDDDDDDDEDDDDEDDDEEDDLLDEADLIRRRIERMDDEKIARLLAKQEELGMGSDELMIFDDDDIDLDAFGFGGFGSMQKSSKRKQKKGSK</sequence>
<reference evidence="1" key="1">
    <citation type="submission" date="2024-09" db="EMBL/GenBank/DDBJ databases">
        <title>Black Yeasts Isolated from many extreme environments.</title>
        <authorList>
            <person name="Coleine C."/>
            <person name="Stajich J.E."/>
            <person name="Selbmann L."/>
        </authorList>
    </citation>
    <scope>NUCLEOTIDE SEQUENCE</scope>
    <source>
        <strain evidence="1">CCFEE 5737</strain>
    </source>
</reference>
<keyword evidence="2" id="KW-1185">Reference proteome</keyword>
<dbReference type="Proteomes" id="UP001186974">
    <property type="component" value="Unassembled WGS sequence"/>
</dbReference>
<dbReference type="EMBL" id="JAWDJW010012411">
    <property type="protein sequence ID" value="KAK3044112.1"/>
    <property type="molecule type" value="Genomic_DNA"/>
</dbReference>
<evidence type="ECO:0000313" key="1">
    <source>
        <dbReference type="EMBL" id="KAK3044112.1"/>
    </source>
</evidence>